<evidence type="ECO:0000313" key="3">
    <source>
        <dbReference type="Proteomes" id="UP001295684"/>
    </source>
</evidence>
<keyword evidence="3" id="KW-1185">Reference proteome</keyword>
<name>A0AAD1U3M6_EUPCR</name>
<evidence type="ECO:0000313" key="2">
    <source>
        <dbReference type="EMBL" id="CAI2359902.1"/>
    </source>
</evidence>
<feature type="region of interest" description="Disordered" evidence="1">
    <location>
        <begin position="294"/>
        <end position="330"/>
    </location>
</feature>
<protein>
    <submittedName>
        <fullName evidence="2">Uncharacterized protein</fullName>
    </submittedName>
</protein>
<evidence type="ECO:0000256" key="1">
    <source>
        <dbReference type="SAM" id="MobiDB-lite"/>
    </source>
</evidence>
<dbReference type="EMBL" id="CAMPGE010001133">
    <property type="protein sequence ID" value="CAI2359902.1"/>
    <property type="molecule type" value="Genomic_DNA"/>
</dbReference>
<accession>A0AAD1U3M6</accession>
<organism evidence="2 3">
    <name type="scientific">Euplotes crassus</name>
    <dbReference type="NCBI Taxonomy" id="5936"/>
    <lineage>
        <taxon>Eukaryota</taxon>
        <taxon>Sar</taxon>
        <taxon>Alveolata</taxon>
        <taxon>Ciliophora</taxon>
        <taxon>Intramacronucleata</taxon>
        <taxon>Spirotrichea</taxon>
        <taxon>Hypotrichia</taxon>
        <taxon>Euplotida</taxon>
        <taxon>Euplotidae</taxon>
        <taxon>Moneuplotes</taxon>
    </lineage>
</organism>
<feature type="compositionally biased region" description="Basic residues" evidence="1">
    <location>
        <begin position="528"/>
        <end position="557"/>
    </location>
</feature>
<dbReference type="Proteomes" id="UP001295684">
    <property type="component" value="Unassembled WGS sequence"/>
</dbReference>
<feature type="compositionally biased region" description="Basic and acidic residues" evidence="1">
    <location>
        <begin position="516"/>
        <end position="527"/>
    </location>
</feature>
<gene>
    <name evidence="2" type="ORF">ECRASSUSDP1_LOCUS1196</name>
</gene>
<proteinExistence type="predicted"/>
<feature type="region of interest" description="Disordered" evidence="1">
    <location>
        <begin position="516"/>
        <end position="586"/>
    </location>
</feature>
<feature type="compositionally biased region" description="Polar residues" evidence="1">
    <location>
        <begin position="319"/>
        <end position="328"/>
    </location>
</feature>
<feature type="compositionally biased region" description="Basic residues" evidence="1">
    <location>
        <begin position="724"/>
        <end position="738"/>
    </location>
</feature>
<reference evidence="2" key="1">
    <citation type="submission" date="2023-07" db="EMBL/GenBank/DDBJ databases">
        <authorList>
            <consortium name="AG Swart"/>
            <person name="Singh M."/>
            <person name="Singh A."/>
            <person name="Seah K."/>
            <person name="Emmerich C."/>
        </authorList>
    </citation>
    <scope>NUCLEOTIDE SEQUENCE</scope>
    <source>
        <strain evidence="2">DP1</strain>
    </source>
</reference>
<dbReference type="AlphaFoldDB" id="A0AAD1U3M6"/>
<sequence>MSQFQSFTCERPISASVMLLSNVLGTLEQKEIRLAFENVKKVAEFQAKNQKKLDKMENRLLMRTVLGNLREFLLKKNQLSGLKKQFEAKMSSKQLQKCFRVMKEAIGVGYDKAEERLEEAREEKALSFKFQSLEKLQSKEEKCGCIGSRPKSISYFQGLDLQSKFYHKRPIIIPKFCVVNPNPHHLEFKTHMNNFRKTENSYTERLEKSYKIDSVFSQNFDNRKKSKFNLDQKMAQHIRSVRQNKDLSSHKKVFEIAPKEENYLLNEIIEHILQTKHKTRVQWYKIRPGFPKTSFHRESTPSRYSRPDIILPKPEQKRSQSTSQNNYRTPVIKNAEELTHTHQKRKLPDICWDTEKLNKETTSILFDKKVQLSTSGNKLSSRRYESCTKEDYSSEEIDSKIINFSPENLCKNSVEGRERLLHPIADKYLSNVSSHQSLKINNSELELISSNDYKKEQAVQLELKYSDAFSSSKVTPKNLSEEFNCTQRSLKEFFQTQGQMKGANTSKISKLIEQEKKRRLEEEEKKEKAKKRKIGPNKTSVGKKGKKETKAKPKGKKNKNEGIKLNINPKNEHPKSRNSTKVGASNTVQKTAAATLQLSRMNTFSVGDGSACDADTKEEINVEERIENLLSFARKEGRATESTRQSKNFKKRLKHLEETKENITPLTHTQIPKFKNLPILSTKSNVKVLENPKTQGNLPSLPPELNLQDSIFDKPKILNPSTTKNKKPKKAFRRCRIA</sequence>
<comment type="caution">
    <text evidence="2">The sequence shown here is derived from an EMBL/GenBank/DDBJ whole genome shotgun (WGS) entry which is preliminary data.</text>
</comment>
<feature type="region of interest" description="Disordered" evidence="1">
    <location>
        <begin position="715"/>
        <end position="738"/>
    </location>
</feature>
<feature type="compositionally biased region" description="Polar residues" evidence="1">
    <location>
        <begin position="577"/>
        <end position="586"/>
    </location>
</feature>